<dbReference type="InterPro" id="IPR017475">
    <property type="entry name" value="EPS_sugar_tfrase"/>
</dbReference>
<dbReference type="Pfam" id="PF13727">
    <property type="entry name" value="CoA_binding_3"/>
    <property type="match status" value="1"/>
</dbReference>
<evidence type="ECO:0000256" key="7">
    <source>
        <dbReference type="SAM" id="Phobius"/>
    </source>
</evidence>
<accession>A0A2T1N5M3</accession>
<dbReference type="AlphaFoldDB" id="A0A2T1N5M3"/>
<feature type="transmembrane region" description="Helical" evidence="7">
    <location>
        <begin position="112"/>
        <end position="131"/>
    </location>
</feature>
<gene>
    <name evidence="9" type="ORF">C7H52_12770</name>
</gene>
<dbReference type="GO" id="GO:0016020">
    <property type="term" value="C:membrane"/>
    <property type="evidence" value="ECO:0007669"/>
    <property type="project" value="UniProtKB-SubCell"/>
</dbReference>
<evidence type="ECO:0000256" key="5">
    <source>
        <dbReference type="ARBA" id="ARBA00022989"/>
    </source>
</evidence>
<keyword evidence="6 7" id="KW-0472">Membrane</keyword>
<comment type="subcellular location">
    <subcellularLocation>
        <location evidence="1">Membrane</location>
        <topology evidence="1">Multi-pass membrane protein</topology>
    </subcellularLocation>
</comment>
<dbReference type="OrthoDB" id="9808602at2"/>
<feature type="transmembrane region" description="Helical" evidence="7">
    <location>
        <begin position="16"/>
        <end position="37"/>
    </location>
</feature>
<proteinExistence type="inferred from homology"/>
<keyword evidence="5 7" id="KW-1133">Transmembrane helix</keyword>
<feature type="transmembrane region" description="Helical" evidence="7">
    <location>
        <begin position="49"/>
        <end position="68"/>
    </location>
</feature>
<evidence type="ECO:0000256" key="1">
    <source>
        <dbReference type="ARBA" id="ARBA00004141"/>
    </source>
</evidence>
<reference evidence="9 10" key="1">
    <citation type="submission" date="2018-03" db="EMBL/GenBank/DDBJ databases">
        <title>Mesoflavibacter sp. HG37 and Mesoflavibacter sp. HG96 sp.nov., two marine bacteria isolated from seawater of Western Pacific Ocean.</title>
        <authorList>
            <person name="Cheng H."/>
            <person name="Wu Y.-H."/>
            <person name="Guo L.-L."/>
            <person name="Xu X.-W."/>
        </authorList>
    </citation>
    <scope>NUCLEOTIDE SEQUENCE [LARGE SCALE GENOMIC DNA]</scope>
    <source>
        <strain evidence="9 10">KCTC 32269</strain>
    </source>
</reference>
<dbReference type="Proteomes" id="UP000238426">
    <property type="component" value="Unassembled WGS sequence"/>
</dbReference>
<dbReference type="NCBIfam" id="TIGR03025">
    <property type="entry name" value="EPS_sugtrans"/>
    <property type="match status" value="1"/>
</dbReference>
<evidence type="ECO:0000256" key="2">
    <source>
        <dbReference type="ARBA" id="ARBA00006464"/>
    </source>
</evidence>
<comment type="similarity">
    <text evidence="2">Belongs to the bacterial sugar transferase family.</text>
</comment>
<dbReference type="EMBL" id="PXOQ01000015">
    <property type="protein sequence ID" value="PSG86549.1"/>
    <property type="molecule type" value="Genomic_DNA"/>
</dbReference>
<evidence type="ECO:0000259" key="8">
    <source>
        <dbReference type="Pfam" id="PF02397"/>
    </source>
</evidence>
<protein>
    <submittedName>
        <fullName evidence="9">Sugar transferase</fullName>
    </submittedName>
</protein>
<dbReference type="InterPro" id="IPR003362">
    <property type="entry name" value="Bact_transf"/>
</dbReference>
<sequence length="464" mass="54231">MTDKKNIHFEVSERKILLRIFDVILICFSFFIINQLFGFSYFELDSNHIIENLVLFFYITLFGTIFEMYDLQKSSRLETILTSIMVTTSTTVLFYVLTPYYTPSLPDNRIQILYFFLTIFGTLLIWRYAYIKLISSPRFYKRVLLVGEMSNISSIYKTLQSADPNYVIVGYINCENSANEVDSVNDILEFKPNQLIEVIKKEAISEVVIATYNSEAITSKLYEDLLLLLESGFPIKEYTQAYEDMMFRVPVQFVGKDFYKYFPFSRNNQNRLYLASRRFLDVLIAIVGLCFSVIFLPIVLIGNLLANRGPMLYTQLRVGKNAKPFKIYKLRSMIVNAEEHGAVWATKNDKRVTKFGRFLRKSRLDELPQFYNILKGDMSVIGPRPERPKFVKELSHNIPFYQTRHIVKPGLTGWAQVKSRYGSSLDDSLVKLQYDLYYIKHRSFLLDLNIIFKTLSTVVFYRGQ</sequence>
<evidence type="ECO:0000256" key="6">
    <source>
        <dbReference type="ARBA" id="ARBA00023136"/>
    </source>
</evidence>
<keyword evidence="10" id="KW-1185">Reference proteome</keyword>
<dbReference type="Gene3D" id="3.40.50.720">
    <property type="entry name" value="NAD(P)-binding Rossmann-like Domain"/>
    <property type="match status" value="1"/>
</dbReference>
<dbReference type="PANTHER" id="PTHR30576:SF0">
    <property type="entry name" value="UNDECAPRENYL-PHOSPHATE N-ACETYLGALACTOSAMINYL 1-PHOSPHATE TRANSFERASE-RELATED"/>
    <property type="match status" value="1"/>
</dbReference>
<feature type="transmembrane region" description="Helical" evidence="7">
    <location>
        <begin position="279"/>
        <end position="306"/>
    </location>
</feature>
<feature type="transmembrane region" description="Helical" evidence="7">
    <location>
        <begin position="80"/>
        <end position="100"/>
    </location>
</feature>
<dbReference type="PANTHER" id="PTHR30576">
    <property type="entry name" value="COLANIC BIOSYNTHESIS UDP-GLUCOSE LIPID CARRIER TRANSFERASE"/>
    <property type="match status" value="1"/>
</dbReference>
<organism evidence="9 10">
    <name type="scientific">Aurantibacter aestuarii</name>
    <dbReference type="NCBI Taxonomy" id="1266046"/>
    <lineage>
        <taxon>Bacteria</taxon>
        <taxon>Pseudomonadati</taxon>
        <taxon>Bacteroidota</taxon>
        <taxon>Flavobacteriia</taxon>
        <taxon>Flavobacteriales</taxon>
        <taxon>Flavobacteriaceae</taxon>
        <taxon>Aurantibacter</taxon>
    </lineage>
</organism>
<evidence type="ECO:0000256" key="4">
    <source>
        <dbReference type="ARBA" id="ARBA00022692"/>
    </source>
</evidence>
<evidence type="ECO:0000313" key="9">
    <source>
        <dbReference type="EMBL" id="PSG86549.1"/>
    </source>
</evidence>
<evidence type="ECO:0000256" key="3">
    <source>
        <dbReference type="ARBA" id="ARBA00022679"/>
    </source>
</evidence>
<keyword evidence="3 9" id="KW-0808">Transferase</keyword>
<name>A0A2T1N5M3_9FLAO</name>
<dbReference type="Pfam" id="PF02397">
    <property type="entry name" value="Bac_transf"/>
    <property type="match status" value="1"/>
</dbReference>
<dbReference type="GO" id="GO:0016780">
    <property type="term" value="F:phosphotransferase activity, for other substituted phosphate groups"/>
    <property type="evidence" value="ECO:0007669"/>
    <property type="project" value="TreeGrafter"/>
</dbReference>
<feature type="domain" description="Bacterial sugar transferase" evidence="8">
    <location>
        <begin position="277"/>
        <end position="459"/>
    </location>
</feature>
<evidence type="ECO:0000313" key="10">
    <source>
        <dbReference type="Proteomes" id="UP000238426"/>
    </source>
</evidence>
<comment type="caution">
    <text evidence="9">The sequence shown here is derived from an EMBL/GenBank/DDBJ whole genome shotgun (WGS) entry which is preliminary data.</text>
</comment>
<keyword evidence="4 7" id="KW-0812">Transmembrane</keyword>